<name>A0AAV3Z8Z4_9GAST</name>
<keyword evidence="1" id="KW-0812">Transmembrane</keyword>
<protein>
    <submittedName>
        <fullName evidence="2">Uncharacterized protein</fullName>
    </submittedName>
</protein>
<keyword evidence="3" id="KW-1185">Reference proteome</keyword>
<feature type="transmembrane region" description="Helical" evidence="1">
    <location>
        <begin position="111"/>
        <end position="127"/>
    </location>
</feature>
<dbReference type="EMBL" id="BLXT01002074">
    <property type="protein sequence ID" value="GFN90996.1"/>
    <property type="molecule type" value="Genomic_DNA"/>
</dbReference>
<proteinExistence type="predicted"/>
<dbReference type="Proteomes" id="UP000735302">
    <property type="component" value="Unassembled WGS sequence"/>
</dbReference>
<comment type="caution">
    <text evidence="2">The sequence shown here is derived from an EMBL/GenBank/DDBJ whole genome shotgun (WGS) entry which is preliminary data.</text>
</comment>
<evidence type="ECO:0000313" key="3">
    <source>
        <dbReference type="Proteomes" id="UP000735302"/>
    </source>
</evidence>
<reference evidence="2 3" key="1">
    <citation type="journal article" date="2021" name="Elife">
        <title>Chloroplast acquisition without the gene transfer in kleptoplastic sea slugs, Plakobranchus ocellatus.</title>
        <authorList>
            <person name="Maeda T."/>
            <person name="Takahashi S."/>
            <person name="Yoshida T."/>
            <person name="Shimamura S."/>
            <person name="Takaki Y."/>
            <person name="Nagai Y."/>
            <person name="Toyoda A."/>
            <person name="Suzuki Y."/>
            <person name="Arimoto A."/>
            <person name="Ishii H."/>
            <person name="Satoh N."/>
            <person name="Nishiyama T."/>
            <person name="Hasebe M."/>
            <person name="Maruyama T."/>
            <person name="Minagawa J."/>
            <person name="Obokata J."/>
            <person name="Shigenobu S."/>
        </authorList>
    </citation>
    <scope>NUCLEOTIDE SEQUENCE [LARGE SCALE GENOMIC DNA]</scope>
</reference>
<accession>A0AAV3Z8Z4</accession>
<gene>
    <name evidence="2" type="ORF">PoB_001750200</name>
</gene>
<evidence type="ECO:0000313" key="2">
    <source>
        <dbReference type="EMBL" id="GFN90996.1"/>
    </source>
</evidence>
<keyword evidence="1" id="KW-1133">Transmembrane helix</keyword>
<dbReference type="AlphaFoldDB" id="A0AAV3Z8Z4"/>
<keyword evidence="1" id="KW-0472">Membrane</keyword>
<organism evidence="2 3">
    <name type="scientific">Plakobranchus ocellatus</name>
    <dbReference type="NCBI Taxonomy" id="259542"/>
    <lineage>
        <taxon>Eukaryota</taxon>
        <taxon>Metazoa</taxon>
        <taxon>Spiralia</taxon>
        <taxon>Lophotrochozoa</taxon>
        <taxon>Mollusca</taxon>
        <taxon>Gastropoda</taxon>
        <taxon>Heterobranchia</taxon>
        <taxon>Euthyneura</taxon>
        <taxon>Panpulmonata</taxon>
        <taxon>Sacoglossa</taxon>
        <taxon>Placobranchoidea</taxon>
        <taxon>Plakobranchidae</taxon>
        <taxon>Plakobranchus</taxon>
    </lineage>
</organism>
<evidence type="ECO:0000256" key="1">
    <source>
        <dbReference type="SAM" id="Phobius"/>
    </source>
</evidence>
<sequence>MVALKSVASAYMDARPNKTPDQINPSVGNTLCPLLSNQNPIVLQYVFLKGNMILDPTDVVAGLNILRRGTDRPVFKVILIWLREVLLIRPPGTEVNLMLLTRMLARVNLDLVRAAFLVILLVFSAVARDMSAVNVRAAPGRQMLLLWCQSYLHIAVPPKWIVILGLD</sequence>